<evidence type="ECO:0000313" key="2">
    <source>
        <dbReference type="EMBL" id="SVB73245.1"/>
    </source>
</evidence>
<evidence type="ECO:0008006" key="3">
    <source>
        <dbReference type="Google" id="ProtNLM"/>
    </source>
</evidence>
<gene>
    <name evidence="2" type="ORF">METZ01_LOCUS226099</name>
</gene>
<dbReference type="Pfam" id="PF13365">
    <property type="entry name" value="Trypsin_2"/>
    <property type="match status" value="1"/>
</dbReference>
<dbReference type="GO" id="GO:0006508">
    <property type="term" value="P:proteolysis"/>
    <property type="evidence" value="ECO:0007669"/>
    <property type="project" value="InterPro"/>
</dbReference>
<feature type="transmembrane region" description="Helical" evidence="1">
    <location>
        <begin position="20"/>
        <end position="40"/>
    </location>
</feature>
<reference evidence="2" key="1">
    <citation type="submission" date="2018-05" db="EMBL/GenBank/DDBJ databases">
        <authorList>
            <person name="Lanie J.A."/>
            <person name="Ng W.-L."/>
            <person name="Kazmierczak K.M."/>
            <person name="Andrzejewski T.M."/>
            <person name="Davidsen T.M."/>
            <person name="Wayne K.J."/>
            <person name="Tettelin H."/>
            <person name="Glass J.I."/>
            <person name="Rusch D."/>
            <person name="Podicherti R."/>
            <person name="Tsui H.-C.T."/>
            <person name="Winkler M.E."/>
        </authorList>
    </citation>
    <scope>NUCLEOTIDE SEQUENCE</scope>
</reference>
<accession>A0A382GET1</accession>
<proteinExistence type="predicted"/>
<dbReference type="InterPro" id="IPR009003">
    <property type="entry name" value="Peptidase_S1_PA"/>
</dbReference>
<keyword evidence="1" id="KW-1133">Transmembrane helix</keyword>
<name>A0A382GET1_9ZZZZ</name>
<protein>
    <recommendedName>
        <fullName evidence="3">Serine protease</fullName>
    </recommendedName>
</protein>
<feature type="non-terminal residue" evidence="2">
    <location>
        <position position="1"/>
    </location>
</feature>
<keyword evidence="1" id="KW-0472">Membrane</keyword>
<dbReference type="SUPFAM" id="SSF50494">
    <property type="entry name" value="Trypsin-like serine proteases"/>
    <property type="match status" value="1"/>
</dbReference>
<dbReference type="PRINTS" id="PR00834">
    <property type="entry name" value="PROTEASES2C"/>
</dbReference>
<dbReference type="AlphaFoldDB" id="A0A382GET1"/>
<dbReference type="InterPro" id="IPR001940">
    <property type="entry name" value="Peptidase_S1C"/>
</dbReference>
<dbReference type="Gene3D" id="2.40.10.120">
    <property type="match status" value="1"/>
</dbReference>
<dbReference type="EMBL" id="UINC01054936">
    <property type="protein sequence ID" value="SVB73245.1"/>
    <property type="molecule type" value="Genomic_DNA"/>
</dbReference>
<organism evidence="2">
    <name type="scientific">marine metagenome</name>
    <dbReference type="NCBI Taxonomy" id="408172"/>
    <lineage>
        <taxon>unclassified sequences</taxon>
        <taxon>metagenomes</taxon>
        <taxon>ecological metagenomes</taxon>
    </lineage>
</organism>
<sequence length="247" mass="25802">VAGNHFAFGSTRFARALSPSAVVIGSILLVLYMIAIVILGTSSRLDESASPDERSVSIRTTGCGHVSKTKGSGVAVGGDIVVTVAHVVIGASTVHVTTPDAKEHPGAIVALDTRRDLALVWVPDLDVPPVAMADSRDVGRVLIVGGARSGTVEADIRRHVPVVIEEVGGLDRYQRDGYEVEAATGRGDSGAGLYDDNSLLGVVFATATDDDQTTWVTTSTEIEKLLAVGRGPEYHCDEAASKVVRSD</sequence>
<keyword evidence="1" id="KW-0812">Transmembrane</keyword>
<dbReference type="GO" id="GO:0004252">
    <property type="term" value="F:serine-type endopeptidase activity"/>
    <property type="evidence" value="ECO:0007669"/>
    <property type="project" value="InterPro"/>
</dbReference>
<evidence type="ECO:0000256" key="1">
    <source>
        <dbReference type="SAM" id="Phobius"/>
    </source>
</evidence>